<dbReference type="SUPFAM" id="SSF53098">
    <property type="entry name" value="Ribonuclease H-like"/>
    <property type="match status" value="1"/>
</dbReference>
<dbReference type="InterPro" id="IPR002156">
    <property type="entry name" value="RNaseH_domain"/>
</dbReference>
<evidence type="ECO:0000259" key="2">
    <source>
        <dbReference type="Pfam" id="PF13966"/>
    </source>
</evidence>
<dbReference type="InterPro" id="IPR026960">
    <property type="entry name" value="RVT-Znf"/>
</dbReference>
<dbReference type="GO" id="GO:0004523">
    <property type="term" value="F:RNA-DNA hybrid ribonuclease activity"/>
    <property type="evidence" value="ECO:0007669"/>
    <property type="project" value="InterPro"/>
</dbReference>
<sequence length="522" mass="58560">MGELVGKFQSSAITNNQPLNEGYGNIKENMEASGEDSTLNVTNRGNFFDSSITNVIDSKRRRPDSIMGHVGSLESNIFAAKDTFKLCLRKDIGSGLTVQITTDPWLPILDRTSPVPTVPGLENFTVSSLFQIHSRSWDAEIVNDLFTPDDAATILGIQIKQSVEGDFWYWFAEKNGFYSVRSAYQLMRDQKHPLAPSEDHLFWKKMWSLKVPHKTKDLVWRAASNCLATKVNLCIKKVLTDNKCPMCGVFAETELHLLVSCQFAWACWEFSGFNAADRNSNSLLSWLNSNATQMDNEKLCRVVMLCWAIWLARNDLLWKSRVRSVKEVVDYALFSLDQFLKAQGKSNLPSLSPPKPGDGSEVWIKPAVGIKLNVDAAIFEQDFKHGFGCVIRNTEGEMISVFSSAKQGKVVPEIAEIMGIREALSWLKNHNYSHDAFESDSLVCVDAIRSNERLHSGFGFIVEECKLILQSLLNVTLCFVKRSANRDAHFIARHSLSLAERMFLINSVPLELLSILLGDSSS</sequence>
<reference evidence="3" key="2">
    <citation type="submission" date="2021-03" db="UniProtKB">
        <authorList>
            <consortium name="EnsemblPlants"/>
        </authorList>
    </citation>
    <scope>IDENTIFICATION</scope>
</reference>
<evidence type="ECO:0000313" key="3">
    <source>
        <dbReference type="EnsemblPlants" id="cds.evm.model.06.631"/>
    </source>
</evidence>
<dbReference type="GO" id="GO:0003676">
    <property type="term" value="F:nucleic acid binding"/>
    <property type="evidence" value="ECO:0007669"/>
    <property type="project" value="InterPro"/>
</dbReference>
<protein>
    <recommendedName>
        <fullName evidence="5">RNase H type-1 domain-containing protein</fullName>
    </recommendedName>
</protein>
<dbReference type="Pfam" id="PF13966">
    <property type="entry name" value="zf-RVT"/>
    <property type="match status" value="1"/>
</dbReference>
<dbReference type="InterPro" id="IPR052929">
    <property type="entry name" value="RNase_H-like_EbsB-rel"/>
</dbReference>
<dbReference type="InterPro" id="IPR044730">
    <property type="entry name" value="RNase_H-like_dom_plant"/>
</dbReference>
<dbReference type="OMA" id="PWIGMEL"/>
<dbReference type="EMBL" id="UZAU01000574">
    <property type="status" value="NOT_ANNOTATED_CDS"/>
    <property type="molecule type" value="Genomic_DNA"/>
</dbReference>
<dbReference type="AlphaFoldDB" id="A0A803PZ64"/>
<organism evidence="3 4">
    <name type="scientific">Cannabis sativa</name>
    <name type="common">Hemp</name>
    <name type="synonym">Marijuana</name>
    <dbReference type="NCBI Taxonomy" id="3483"/>
    <lineage>
        <taxon>Eukaryota</taxon>
        <taxon>Viridiplantae</taxon>
        <taxon>Streptophyta</taxon>
        <taxon>Embryophyta</taxon>
        <taxon>Tracheophyta</taxon>
        <taxon>Spermatophyta</taxon>
        <taxon>Magnoliopsida</taxon>
        <taxon>eudicotyledons</taxon>
        <taxon>Gunneridae</taxon>
        <taxon>Pentapetalae</taxon>
        <taxon>rosids</taxon>
        <taxon>fabids</taxon>
        <taxon>Rosales</taxon>
        <taxon>Cannabaceae</taxon>
        <taxon>Cannabis</taxon>
    </lineage>
</organism>
<dbReference type="Gene3D" id="3.30.420.10">
    <property type="entry name" value="Ribonuclease H-like superfamily/Ribonuclease H"/>
    <property type="match status" value="1"/>
</dbReference>
<accession>A0A803PZ64</accession>
<dbReference type="PANTHER" id="PTHR47074:SF11">
    <property type="entry name" value="REVERSE TRANSCRIPTASE-LIKE PROTEIN"/>
    <property type="match status" value="1"/>
</dbReference>
<dbReference type="CDD" id="cd06222">
    <property type="entry name" value="RNase_H_like"/>
    <property type="match status" value="1"/>
</dbReference>
<dbReference type="InterPro" id="IPR036397">
    <property type="entry name" value="RNaseH_sf"/>
</dbReference>
<dbReference type="Gramene" id="evm.model.06.631">
    <property type="protein sequence ID" value="cds.evm.model.06.631"/>
    <property type="gene ID" value="evm.TU.06.631"/>
</dbReference>
<name>A0A803PZ64_CANSA</name>
<feature type="domain" description="RNase H type-1" evidence="1">
    <location>
        <begin position="373"/>
        <end position="494"/>
    </location>
</feature>
<feature type="domain" description="Reverse transcriptase zinc-binding" evidence="2">
    <location>
        <begin position="178"/>
        <end position="268"/>
    </location>
</feature>
<proteinExistence type="predicted"/>
<dbReference type="Pfam" id="PF13456">
    <property type="entry name" value="RVT_3"/>
    <property type="match status" value="1"/>
</dbReference>
<evidence type="ECO:0000259" key="1">
    <source>
        <dbReference type="Pfam" id="PF13456"/>
    </source>
</evidence>
<dbReference type="Proteomes" id="UP000596661">
    <property type="component" value="Chromosome 6"/>
</dbReference>
<evidence type="ECO:0000313" key="4">
    <source>
        <dbReference type="Proteomes" id="UP000596661"/>
    </source>
</evidence>
<reference evidence="3" key="1">
    <citation type="submission" date="2018-11" db="EMBL/GenBank/DDBJ databases">
        <authorList>
            <person name="Grassa J C."/>
        </authorList>
    </citation>
    <scope>NUCLEOTIDE SEQUENCE [LARGE SCALE GENOMIC DNA]</scope>
</reference>
<dbReference type="InterPro" id="IPR012337">
    <property type="entry name" value="RNaseH-like_sf"/>
</dbReference>
<dbReference type="PANTHER" id="PTHR47074">
    <property type="entry name" value="BNAC02G40300D PROTEIN"/>
    <property type="match status" value="1"/>
</dbReference>
<evidence type="ECO:0008006" key="5">
    <source>
        <dbReference type="Google" id="ProtNLM"/>
    </source>
</evidence>
<dbReference type="EnsemblPlants" id="evm.model.06.631">
    <property type="protein sequence ID" value="cds.evm.model.06.631"/>
    <property type="gene ID" value="evm.TU.06.631"/>
</dbReference>
<keyword evidence="4" id="KW-1185">Reference proteome</keyword>